<organism evidence="2 3">
    <name type="scientific">Serratia plymuthica</name>
    <dbReference type="NCBI Taxonomy" id="82996"/>
    <lineage>
        <taxon>Bacteria</taxon>
        <taxon>Pseudomonadati</taxon>
        <taxon>Pseudomonadota</taxon>
        <taxon>Gammaproteobacteria</taxon>
        <taxon>Enterobacterales</taxon>
        <taxon>Yersiniaceae</taxon>
        <taxon>Serratia</taxon>
    </lineage>
</organism>
<sequence length="110" mass="12413">MTQTLSRVFASGHFAFSKGGAATGDSLGCRPVLVLSLVNRSLLPVTVREYPDASSGCQCPTIYFQSYYRTDERDIWQFTIGLEGMYSIILFPLGIFSLQDEFFTLQFKYK</sequence>
<protein>
    <submittedName>
        <fullName evidence="2">Uncharacterized protein</fullName>
    </submittedName>
</protein>
<keyword evidence="1" id="KW-0472">Membrane</keyword>
<name>A0A7T2WAS4_SERPL</name>
<keyword evidence="1" id="KW-0812">Transmembrane</keyword>
<evidence type="ECO:0000313" key="2">
    <source>
        <dbReference type="EMBL" id="QPS20202.1"/>
    </source>
</evidence>
<keyword evidence="3" id="KW-1185">Reference proteome</keyword>
<keyword evidence="1" id="KW-1133">Transmembrane helix</keyword>
<dbReference type="RefSeq" id="WP_147424909.1">
    <property type="nucleotide sequence ID" value="NZ_CAMITG010000005.1"/>
</dbReference>
<evidence type="ECO:0000256" key="1">
    <source>
        <dbReference type="SAM" id="Phobius"/>
    </source>
</evidence>
<dbReference type="EMBL" id="CP065673">
    <property type="protein sequence ID" value="QPS20202.1"/>
    <property type="molecule type" value="Genomic_DNA"/>
</dbReference>
<gene>
    <name evidence="2" type="ORF">I6G64_22040</name>
</gene>
<dbReference type="Proteomes" id="UP000594967">
    <property type="component" value="Chromosome"/>
</dbReference>
<feature type="transmembrane region" description="Helical" evidence="1">
    <location>
        <begin position="75"/>
        <end position="98"/>
    </location>
</feature>
<evidence type="ECO:0000313" key="3">
    <source>
        <dbReference type="Proteomes" id="UP000594967"/>
    </source>
</evidence>
<proteinExistence type="predicted"/>
<accession>A0A7T2WAS4</accession>
<reference evidence="2 3" key="1">
    <citation type="submission" date="2020-12" db="EMBL/GenBank/DDBJ databases">
        <title>FDA dAtabase for Regulatory Grade micrObial Sequences (FDA-ARGOS): Supporting development and validation of Infectious Disease Dx tests.</title>
        <authorList>
            <person name="Sproer C."/>
            <person name="Gronow S."/>
            <person name="Severitt S."/>
            <person name="Schroder I."/>
            <person name="Tallon L."/>
            <person name="Sadzewicz L."/>
            <person name="Zhao X."/>
            <person name="Boylan J."/>
            <person name="Ott S."/>
            <person name="Bowen H."/>
            <person name="Vavikolanu K."/>
            <person name="Mehta A."/>
            <person name="Aluvathingal J."/>
            <person name="Nadendla S."/>
            <person name="Lowell S."/>
            <person name="Myers T."/>
            <person name="Yan Y."/>
            <person name="Sichtig H."/>
        </authorList>
    </citation>
    <scope>NUCLEOTIDE SEQUENCE [LARGE SCALE GENOMIC DNA]</scope>
    <source>
        <strain evidence="2 3">FDAARGOS_907</strain>
    </source>
</reference>